<feature type="transmembrane region" description="Helical" evidence="1">
    <location>
        <begin position="82"/>
        <end position="103"/>
    </location>
</feature>
<dbReference type="SUPFAM" id="SSF54913">
    <property type="entry name" value="GlnB-like"/>
    <property type="match status" value="1"/>
</dbReference>
<keyword evidence="1" id="KW-0812">Transmembrane</keyword>
<dbReference type="InterPro" id="IPR011322">
    <property type="entry name" value="N-reg_PII-like_a/b"/>
</dbReference>
<dbReference type="Pfam" id="PF09413">
    <property type="entry name" value="DUF2007"/>
    <property type="match status" value="1"/>
</dbReference>
<dbReference type="Proteomes" id="UP000284779">
    <property type="component" value="Unassembled WGS sequence"/>
</dbReference>
<evidence type="ECO:0000259" key="2">
    <source>
        <dbReference type="Pfam" id="PF09413"/>
    </source>
</evidence>
<evidence type="ECO:0000313" key="11">
    <source>
        <dbReference type="Proteomes" id="UP000285740"/>
    </source>
</evidence>
<keyword evidence="1" id="KW-1133">Transmembrane helix</keyword>
<dbReference type="RefSeq" id="WP_117900959.1">
    <property type="nucleotide sequence ID" value="NZ_CABJDQ010000002.1"/>
</dbReference>
<accession>A0A413S646</accession>
<dbReference type="InterPro" id="IPR018551">
    <property type="entry name" value="DUF2007"/>
</dbReference>
<keyword evidence="10" id="KW-1185">Reference proteome</keyword>
<dbReference type="Gene3D" id="3.30.70.790">
    <property type="entry name" value="UreE, C-terminal domain"/>
    <property type="match status" value="1"/>
</dbReference>
<keyword evidence="1" id="KW-0472">Membrane</keyword>
<protein>
    <submittedName>
        <fullName evidence="4">DUF2007 domain-containing protein</fullName>
    </submittedName>
</protein>
<proteinExistence type="predicted"/>
<dbReference type="Proteomes" id="UP000286186">
    <property type="component" value="Unassembled WGS sequence"/>
</dbReference>
<evidence type="ECO:0000313" key="3">
    <source>
        <dbReference type="EMBL" id="RHA20015.1"/>
    </source>
</evidence>
<evidence type="ECO:0000313" key="6">
    <source>
        <dbReference type="EMBL" id="RHF89647.1"/>
    </source>
</evidence>
<dbReference type="Proteomes" id="UP000284598">
    <property type="component" value="Unassembled WGS sequence"/>
</dbReference>
<comment type="caution">
    <text evidence="4">The sequence shown here is derived from an EMBL/GenBank/DDBJ whole genome shotgun (WGS) entry which is preliminary data.</text>
</comment>
<dbReference type="GeneID" id="66466338"/>
<sequence>MKEVYATNNEVEIQMLVGLLESQGILAQVHADGAGGYLRVQGADFNIFKRVVVRDEDWSRALSIAKENGFEKKKNTTKIDRTYVWAARITLVIFLVIILLGIFNGMMQ</sequence>
<dbReference type="EMBL" id="QSFV01000029">
    <property type="protein sequence ID" value="RHA79287.1"/>
    <property type="molecule type" value="Genomic_DNA"/>
</dbReference>
<feature type="domain" description="DUF2007" evidence="2">
    <location>
        <begin position="1"/>
        <end position="67"/>
    </location>
</feature>
<name>A0A413S646_9FIRM</name>
<dbReference type="EMBL" id="QSFD01000002">
    <property type="protein sequence ID" value="RHA20015.1"/>
    <property type="molecule type" value="Genomic_DNA"/>
</dbReference>
<evidence type="ECO:0000313" key="7">
    <source>
        <dbReference type="EMBL" id="RHL47236.1"/>
    </source>
</evidence>
<reference evidence="8 9" key="1">
    <citation type="submission" date="2018-08" db="EMBL/GenBank/DDBJ databases">
        <title>A genome reference for cultivated species of the human gut microbiota.</title>
        <authorList>
            <person name="Zou Y."/>
            <person name="Xue W."/>
            <person name="Luo G."/>
        </authorList>
    </citation>
    <scope>NUCLEOTIDE SEQUENCE [LARGE SCALE GENOMIC DNA]</scope>
    <source>
        <strain evidence="7 8">AF37-4</strain>
        <strain evidence="6 12">AM23-22</strain>
        <strain evidence="5 11">AM42-30</strain>
        <strain evidence="4 9">AM43-2</strain>
        <strain evidence="3 10">AM44-11BH</strain>
    </source>
</reference>
<dbReference type="Proteomes" id="UP000283314">
    <property type="component" value="Unassembled WGS sequence"/>
</dbReference>
<dbReference type="AlphaFoldDB" id="A0A413S646"/>
<dbReference type="EMBL" id="QSFO01000001">
    <property type="protein sequence ID" value="RHA57324.1"/>
    <property type="molecule type" value="Genomic_DNA"/>
</dbReference>
<evidence type="ECO:0000313" key="9">
    <source>
        <dbReference type="Proteomes" id="UP000284598"/>
    </source>
</evidence>
<gene>
    <name evidence="7" type="ORF">DW018_03715</name>
    <name evidence="6" type="ORF">DW652_04010</name>
    <name evidence="5" type="ORF">DW918_08565</name>
    <name evidence="4" type="ORF">DW929_00350</name>
    <name evidence="3" type="ORF">DW944_02390</name>
</gene>
<organism evidence="4 9">
    <name type="scientific">Eubacterium ventriosum</name>
    <dbReference type="NCBI Taxonomy" id="39496"/>
    <lineage>
        <taxon>Bacteria</taxon>
        <taxon>Bacillati</taxon>
        <taxon>Bacillota</taxon>
        <taxon>Clostridia</taxon>
        <taxon>Eubacteriales</taxon>
        <taxon>Eubacteriaceae</taxon>
        <taxon>Eubacterium</taxon>
    </lineage>
</organism>
<evidence type="ECO:0000313" key="8">
    <source>
        <dbReference type="Proteomes" id="UP000283314"/>
    </source>
</evidence>
<evidence type="ECO:0000313" key="5">
    <source>
        <dbReference type="EMBL" id="RHA79287.1"/>
    </source>
</evidence>
<evidence type="ECO:0000313" key="4">
    <source>
        <dbReference type="EMBL" id="RHA57324.1"/>
    </source>
</evidence>
<evidence type="ECO:0000313" key="10">
    <source>
        <dbReference type="Proteomes" id="UP000284779"/>
    </source>
</evidence>
<dbReference type="Proteomes" id="UP000285740">
    <property type="component" value="Unassembled WGS sequence"/>
</dbReference>
<evidence type="ECO:0000256" key="1">
    <source>
        <dbReference type="SAM" id="Phobius"/>
    </source>
</evidence>
<dbReference type="EMBL" id="QROT01000002">
    <property type="protein sequence ID" value="RHL47236.1"/>
    <property type="molecule type" value="Genomic_DNA"/>
</dbReference>
<dbReference type="EMBL" id="QRHR01000003">
    <property type="protein sequence ID" value="RHF89647.1"/>
    <property type="molecule type" value="Genomic_DNA"/>
</dbReference>
<evidence type="ECO:0000313" key="12">
    <source>
        <dbReference type="Proteomes" id="UP000286186"/>
    </source>
</evidence>